<protein>
    <submittedName>
        <fullName evidence="1">Uncharacterized protein</fullName>
    </submittedName>
</protein>
<organism evidence="1 2">
    <name type="scientific">Okeanomitos corallinicola TIOX110</name>
    <dbReference type="NCBI Taxonomy" id="3133117"/>
    <lineage>
        <taxon>Bacteria</taxon>
        <taxon>Bacillati</taxon>
        <taxon>Cyanobacteriota</taxon>
        <taxon>Cyanophyceae</taxon>
        <taxon>Nostocales</taxon>
        <taxon>Aphanizomenonaceae</taxon>
        <taxon>Okeanomitos</taxon>
    </lineage>
</organism>
<sequence>MPRLPRISSREAIRALERLGFGEVSDKPIPLTLQNGSIPIDDHYCYQQSHHYLLAQIKEDGTKYGQLEKQASGIFRHIVSQHPEGQLIVKGIFPPSDELLLW</sequence>
<dbReference type="RefSeq" id="WP_353930944.1">
    <property type="nucleotide sequence ID" value="NZ_CP150886.1"/>
</dbReference>
<proteinExistence type="predicted"/>
<evidence type="ECO:0000313" key="1">
    <source>
        <dbReference type="EMBL" id="WZB88035.1"/>
    </source>
</evidence>
<keyword evidence="2" id="KW-1185">Reference proteome</keyword>
<gene>
    <name evidence="1" type="ORF">WJM97_22240</name>
</gene>
<accession>A0ABZ2UUI2</accession>
<dbReference type="EMBL" id="CP150886">
    <property type="protein sequence ID" value="WZB88035.1"/>
    <property type="molecule type" value="Genomic_DNA"/>
</dbReference>
<name>A0ABZ2UUI2_9CYAN</name>
<evidence type="ECO:0000313" key="2">
    <source>
        <dbReference type="Proteomes" id="UP001483337"/>
    </source>
</evidence>
<dbReference type="Proteomes" id="UP001483337">
    <property type="component" value="Chromosome"/>
</dbReference>
<reference evidence="1 2" key="1">
    <citation type="submission" date="2024-04" db="EMBL/GenBank/DDBJ databases">
        <title>Okeanomitos corallinicola gen. &amp; sp. nov. (Nostocales, Cyanobacteria), a new toxic marine heterocyst-forming cyanobacterium from a coral reef.</title>
        <authorList>
            <person name="Li H."/>
            <person name="Li R."/>
            <person name="Kang J."/>
            <person name="Hii K.S."/>
            <person name="Mohamed H.F."/>
            <person name="Xu X."/>
            <person name="Luo Z."/>
        </authorList>
    </citation>
    <scope>NUCLEOTIDE SEQUENCE [LARGE SCALE GENOMIC DNA]</scope>
    <source>
        <strain evidence="1 2">TIOX110</strain>
    </source>
</reference>